<dbReference type="AlphaFoldDB" id="A0A8J7FC38"/>
<feature type="domain" description="Ferrous iron transporter FeoA-like" evidence="2">
    <location>
        <begin position="4"/>
        <end position="76"/>
    </location>
</feature>
<dbReference type="Gene3D" id="2.30.30.90">
    <property type="match status" value="1"/>
</dbReference>
<organism evidence="3 4">
    <name type="scientific">Plectonema cf. radiosum LEGE 06105</name>
    <dbReference type="NCBI Taxonomy" id="945769"/>
    <lineage>
        <taxon>Bacteria</taxon>
        <taxon>Bacillati</taxon>
        <taxon>Cyanobacteriota</taxon>
        <taxon>Cyanophyceae</taxon>
        <taxon>Oscillatoriophycideae</taxon>
        <taxon>Oscillatoriales</taxon>
        <taxon>Microcoleaceae</taxon>
        <taxon>Plectonema</taxon>
    </lineage>
</organism>
<dbReference type="EMBL" id="JADEWL010000035">
    <property type="protein sequence ID" value="MBE9213518.1"/>
    <property type="molecule type" value="Genomic_DNA"/>
</dbReference>
<dbReference type="InterPro" id="IPR038157">
    <property type="entry name" value="FeoA_core_dom"/>
</dbReference>
<evidence type="ECO:0000313" key="4">
    <source>
        <dbReference type="Proteomes" id="UP000620559"/>
    </source>
</evidence>
<dbReference type="SMART" id="SM00899">
    <property type="entry name" value="FeoA"/>
    <property type="match status" value="1"/>
</dbReference>
<evidence type="ECO:0000259" key="2">
    <source>
        <dbReference type="SMART" id="SM00899"/>
    </source>
</evidence>
<keyword evidence="4" id="KW-1185">Reference proteome</keyword>
<gene>
    <name evidence="3" type="ORF">IQ247_12710</name>
</gene>
<dbReference type="InterPro" id="IPR052713">
    <property type="entry name" value="FeoA"/>
</dbReference>
<sequence length="77" mass="8639">MTNIELCNLKVGETAVILELSGEASLQQRLLALGFRPGKRIKILRKAWLNGPLHIKIGTTEVMIRRRDTSAIQVSRD</sequence>
<dbReference type="InterPro" id="IPR007167">
    <property type="entry name" value="Fe-transptr_FeoA-like"/>
</dbReference>
<comment type="caution">
    <text evidence="3">The sequence shown here is derived from an EMBL/GenBank/DDBJ whole genome shotgun (WGS) entry which is preliminary data.</text>
</comment>
<proteinExistence type="predicted"/>
<name>A0A8J7FC38_9CYAN</name>
<dbReference type="InterPro" id="IPR008988">
    <property type="entry name" value="Transcriptional_repressor_C"/>
</dbReference>
<dbReference type="Pfam" id="PF04023">
    <property type="entry name" value="FeoA"/>
    <property type="match status" value="1"/>
</dbReference>
<evidence type="ECO:0000256" key="1">
    <source>
        <dbReference type="ARBA" id="ARBA00023004"/>
    </source>
</evidence>
<protein>
    <submittedName>
        <fullName evidence="3">Ferrous iron transport protein A</fullName>
    </submittedName>
</protein>
<dbReference type="Proteomes" id="UP000620559">
    <property type="component" value="Unassembled WGS sequence"/>
</dbReference>
<dbReference type="PANTHER" id="PTHR42954:SF2">
    <property type="entry name" value="FE(2+) TRANSPORT PROTEIN A"/>
    <property type="match status" value="1"/>
</dbReference>
<accession>A0A8J7FC38</accession>
<dbReference type="GO" id="GO:0046914">
    <property type="term" value="F:transition metal ion binding"/>
    <property type="evidence" value="ECO:0007669"/>
    <property type="project" value="InterPro"/>
</dbReference>
<dbReference type="SUPFAM" id="SSF50037">
    <property type="entry name" value="C-terminal domain of transcriptional repressors"/>
    <property type="match status" value="1"/>
</dbReference>
<dbReference type="PANTHER" id="PTHR42954">
    <property type="entry name" value="FE(2+) TRANSPORT PROTEIN A"/>
    <property type="match status" value="1"/>
</dbReference>
<reference evidence="3" key="1">
    <citation type="submission" date="2020-10" db="EMBL/GenBank/DDBJ databases">
        <authorList>
            <person name="Castelo-Branco R."/>
            <person name="Eusebio N."/>
            <person name="Adriana R."/>
            <person name="Vieira A."/>
            <person name="Brugerolle De Fraissinette N."/>
            <person name="Rezende De Castro R."/>
            <person name="Schneider M.P."/>
            <person name="Vasconcelos V."/>
            <person name="Leao P.N."/>
        </authorList>
    </citation>
    <scope>NUCLEOTIDE SEQUENCE</scope>
    <source>
        <strain evidence="3">LEGE 06105</strain>
    </source>
</reference>
<evidence type="ECO:0000313" key="3">
    <source>
        <dbReference type="EMBL" id="MBE9213518.1"/>
    </source>
</evidence>
<keyword evidence="1" id="KW-0408">Iron</keyword>
<dbReference type="RefSeq" id="WP_193920497.1">
    <property type="nucleotide sequence ID" value="NZ_JADEWL010000035.1"/>
</dbReference>